<dbReference type="RefSeq" id="XP_047780942.1">
    <property type="nucleotide sequence ID" value="XM_047923139.1"/>
</dbReference>
<evidence type="ECO:0000313" key="2">
    <source>
        <dbReference type="EMBL" id="KAH9839187.1"/>
    </source>
</evidence>
<feature type="compositionally biased region" description="Low complexity" evidence="1">
    <location>
        <begin position="601"/>
        <end position="610"/>
    </location>
</feature>
<evidence type="ECO:0000256" key="1">
    <source>
        <dbReference type="SAM" id="MobiDB-lite"/>
    </source>
</evidence>
<evidence type="ECO:0000313" key="3">
    <source>
        <dbReference type="Proteomes" id="UP000814176"/>
    </source>
</evidence>
<name>A0ABQ8KLK1_9APHY</name>
<accession>A0ABQ8KLK1</accession>
<sequence length="692" mass="74345">MSEPTQHPTPAAPGTPEYLASIISNIHAAYPTLPVDPVVLQSLLLGLIARVQKPLASSVDAAVQTTGLVSIPASDQCIKYPSTCANIVLRTREEDVAVLLHIVSLTLTSVFGLSTHKYKVASKADSSRTHGGHSRQPSHDVSSSPDAFLRSLFFRRPVSTESKRLSTDLTPRLGTRPLRSSVHAHRRSSSQTPRPSPLRLSRSIDTSYTEENLDYFVDNMSMASSRRPLLMASTTTPTSTLRSRRAVPRAEPLPLGLSLTGLTSPEELGSPSTSFGSGRGGLDSRVASGGMEEHDVRPSLLLSKAVVVSGLEHAGLQAQRALSQVLAQRKLALDEDGSTWNLPDDFLMVYVCKTDPFERPPLLRGLLDKFAISADITITPSARQAYAAYRGTPLSTPHGSPYPAVQSLPSHIDNMPAALLRTPTSRSAPLPSVLSPSQSHHSTAAPVVSAADLAMLRALACPMLSAEVPSYTSIRPSLSAYIRDLFAATRHHPVLDGTSVTHQAYSDAEALARAFRVLAGDSLGTELVQVAVELEQESSATERSGSTNAESAEGAGAWEKEVMGMDWAAPQGVPRPSFERHVDEATPLNADLSYASDDGQPAMTPTLGAPTPAPTKPPEVWDVSEVDIARIFPRVVSHRLRVRDGPDHEILGSVMYPAVDTPRVSNAKQPEEEPAWERRTVKDVLVEILADV</sequence>
<organism evidence="2 3">
    <name type="scientific">Rhodofomes roseus</name>
    <dbReference type="NCBI Taxonomy" id="34475"/>
    <lineage>
        <taxon>Eukaryota</taxon>
        <taxon>Fungi</taxon>
        <taxon>Dikarya</taxon>
        <taxon>Basidiomycota</taxon>
        <taxon>Agaricomycotina</taxon>
        <taxon>Agaricomycetes</taxon>
        <taxon>Polyporales</taxon>
        <taxon>Rhodofomes</taxon>
    </lineage>
</organism>
<dbReference type="Proteomes" id="UP000814176">
    <property type="component" value="Unassembled WGS sequence"/>
</dbReference>
<feature type="region of interest" description="Disordered" evidence="1">
    <location>
        <begin position="254"/>
        <end position="285"/>
    </location>
</feature>
<feature type="region of interest" description="Disordered" evidence="1">
    <location>
        <begin position="164"/>
        <end position="204"/>
    </location>
</feature>
<comment type="caution">
    <text evidence="2">The sequence shown here is derived from an EMBL/GenBank/DDBJ whole genome shotgun (WGS) entry which is preliminary data.</text>
</comment>
<feature type="compositionally biased region" description="Low complexity" evidence="1">
    <location>
        <begin position="189"/>
        <end position="203"/>
    </location>
</feature>
<protein>
    <submittedName>
        <fullName evidence="2">Uncharacterized protein</fullName>
    </submittedName>
</protein>
<keyword evidence="3" id="KW-1185">Reference proteome</keyword>
<dbReference type="GeneID" id="72003871"/>
<feature type="region of interest" description="Disordered" evidence="1">
    <location>
        <begin position="122"/>
        <end position="144"/>
    </location>
</feature>
<dbReference type="EMBL" id="JADCUA010000006">
    <property type="protein sequence ID" value="KAH9839187.1"/>
    <property type="molecule type" value="Genomic_DNA"/>
</dbReference>
<gene>
    <name evidence="2" type="ORF">C8Q71DRAFT_748431</name>
</gene>
<feature type="compositionally biased region" description="Low complexity" evidence="1">
    <location>
        <begin position="254"/>
        <end position="265"/>
    </location>
</feature>
<proteinExistence type="predicted"/>
<reference evidence="2 3" key="1">
    <citation type="journal article" date="2021" name="Environ. Microbiol.">
        <title>Gene family expansions and transcriptome signatures uncover fungal adaptations to wood decay.</title>
        <authorList>
            <person name="Hage H."/>
            <person name="Miyauchi S."/>
            <person name="Viragh M."/>
            <person name="Drula E."/>
            <person name="Min B."/>
            <person name="Chaduli D."/>
            <person name="Navarro D."/>
            <person name="Favel A."/>
            <person name="Norest M."/>
            <person name="Lesage-Meessen L."/>
            <person name="Balint B."/>
            <person name="Merenyi Z."/>
            <person name="de Eugenio L."/>
            <person name="Morin E."/>
            <person name="Martinez A.T."/>
            <person name="Baldrian P."/>
            <person name="Stursova M."/>
            <person name="Martinez M.J."/>
            <person name="Novotny C."/>
            <person name="Magnuson J.K."/>
            <person name="Spatafora J.W."/>
            <person name="Maurice S."/>
            <person name="Pangilinan J."/>
            <person name="Andreopoulos W."/>
            <person name="LaButti K."/>
            <person name="Hundley H."/>
            <person name="Na H."/>
            <person name="Kuo A."/>
            <person name="Barry K."/>
            <person name="Lipzen A."/>
            <person name="Henrissat B."/>
            <person name="Riley R."/>
            <person name="Ahrendt S."/>
            <person name="Nagy L.G."/>
            <person name="Grigoriev I.V."/>
            <person name="Martin F."/>
            <person name="Rosso M.N."/>
        </authorList>
    </citation>
    <scope>NUCLEOTIDE SEQUENCE [LARGE SCALE GENOMIC DNA]</scope>
    <source>
        <strain evidence="2 3">CIRM-BRFM 1785</strain>
    </source>
</reference>
<feature type="region of interest" description="Disordered" evidence="1">
    <location>
        <begin position="595"/>
        <end position="618"/>
    </location>
</feature>